<keyword evidence="3" id="KW-1003">Cell membrane</keyword>
<feature type="transmembrane region" description="Helical" evidence="7">
    <location>
        <begin position="345"/>
        <end position="368"/>
    </location>
</feature>
<feature type="domain" description="Acyltransferase 3" evidence="8">
    <location>
        <begin position="10"/>
        <end position="363"/>
    </location>
</feature>
<accession>A0A9D1XD70</accession>
<organism evidence="9 10">
    <name type="scientific">Candidatus Parabacteroides intestinipullorum</name>
    <dbReference type="NCBI Taxonomy" id="2838723"/>
    <lineage>
        <taxon>Bacteria</taxon>
        <taxon>Pseudomonadati</taxon>
        <taxon>Bacteroidota</taxon>
        <taxon>Bacteroidia</taxon>
        <taxon>Bacteroidales</taxon>
        <taxon>Tannerellaceae</taxon>
        <taxon>Parabacteroides</taxon>
    </lineage>
</organism>
<dbReference type="InterPro" id="IPR002656">
    <property type="entry name" value="Acyl_transf_3_dom"/>
</dbReference>
<feature type="transmembrane region" description="Helical" evidence="7">
    <location>
        <begin position="83"/>
        <end position="105"/>
    </location>
</feature>
<feature type="transmembrane region" description="Helical" evidence="7">
    <location>
        <begin position="282"/>
        <end position="301"/>
    </location>
</feature>
<evidence type="ECO:0000256" key="3">
    <source>
        <dbReference type="ARBA" id="ARBA00022475"/>
    </source>
</evidence>
<evidence type="ECO:0000256" key="2">
    <source>
        <dbReference type="ARBA" id="ARBA00007400"/>
    </source>
</evidence>
<feature type="transmembrane region" description="Helical" evidence="7">
    <location>
        <begin position="247"/>
        <end position="267"/>
    </location>
</feature>
<evidence type="ECO:0000313" key="10">
    <source>
        <dbReference type="Proteomes" id="UP000886740"/>
    </source>
</evidence>
<reference evidence="9" key="2">
    <citation type="submission" date="2021-04" db="EMBL/GenBank/DDBJ databases">
        <authorList>
            <person name="Gilroy R."/>
        </authorList>
    </citation>
    <scope>NUCLEOTIDE SEQUENCE</scope>
    <source>
        <strain evidence="9">ChiGjej6B6-14162</strain>
    </source>
</reference>
<feature type="transmembrane region" description="Helical" evidence="7">
    <location>
        <begin position="313"/>
        <end position="333"/>
    </location>
</feature>
<reference evidence="9" key="1">
    <citation type="journal article" date="2021" name="PeerJ">
        <title>Extensive microbial diversity within the chicken gut microbiome revealed by metagenomics and culture.</title>
        <authorList>
            <person name="Gilroy R."/>
            <person name="Ravi A."/>
            <person name="Getino M."/>
            <person name="Pursley I."/>
            <person name="Horton D.L."/>
            <person name="Alikhan N.F."/>
            <person name="Baker D."/>
            <person name="Gharbi K."/>
            <person name="Hall N."/>
            <person name="Watson M."/>
            <person name="Adriaenssens E.M."/>
            <person name="Foster-Nyarko E."/>
            <person name="Jarju S."/>
            <person name="Secka A."/>
            <person name="Antonio M."/>
            <person name="Oren A."/>
            <person name="Chaudhuri R.R."/>
            <person name="La Ragione R."/>
            <person name="Hildebrand F."/>
            <person name="Pallen M.J."/>
        </authorList>
    </citation>
    <scope>NUCLEOTIDE SEQUENCE</scope>
    <source>
        <strain evidence="9">ChiGjej6B6-14162</strain>
    </source>
</reference>
<evidence type="ECO:0000256" key="4">
    <source>
        <dbReference type="ARBA" id="ARBA00022692"/>
    </source>
</evidence>
<name>A0A9D1XD70_9BACT</name>
<comment type="caution">
    <text evidence="9">The sequence shown here is derived from an EMBL/GenBank/DDBJ whole genome shotgun (WGS) entry which is preliminary data.</text>
</comment>
<keyword evidence="6 7" id="KW-0472">Membrane</keyword>
<feature type="transmembrane region" description="Helical" evidence="7">
    <location>
        <begin position="218"/>
        <end position="235"/>
    </location>
</feature>
<dbReference type="Proteomes" id="UP000886740">
    <property type="component" value="Unassembled WGS sequence"/>
</dbReference>
<evidence type="ECO:0000256" key="1">
    <source>
        <dbReference type="ARBA" id="ARBA00004651"/>
    </source>
</evidence>
<dbReference type="GO" id="GO:0016413">
    <property type="term" value="F:O-acetyltransferase activity"/>
    <property type="evidence" value="ECO:0007669"/>
    <property type="project" value="TreeGrafter"/>
</dbReference>
<dbReference type="PANTHER" id="PTHR40074">
    <property type="entry name" value="O-ACETYLTRANSFERASE WECH"/>
    <property type="match status" value="1"/>
</dbReference>
<evidence type="ECO:0000256" key="7">
    <source>
        <dbReference type="SAM" id="Phobius"/>
    </source>
</evidence>
<keyword evidence="9" id="KW-0808">Transferase</keyword>
<feature type="transmembrane region" description="Helical" evidence="7">
    <location>
        <begin position="9"/>
        <end position="27"/>
    </location>
</feature>
<comment type="similarity">
    <text evidence="2">Belongs to the acyltransferase 3 family.</text>
</comment>
<keyword evidence="4 7" id="KW-0812">Transmembrane</keyword>
<gene>
    <name evidence="9" type="ORF">H9977_12480</name>
</gene>
<evidence type="ECO:0000259" key="8">
    <source>
        <dbReference type="Pfam" id="PF01757"/>
    </source>
</evidence>
<comment type="subcellular location">
    <subcellularLocation>
        <location evidence="1">Cell membrane</location>
        <topology evidence="1">Multi-pass membrane protein</topology>
    </subcellularLocation>
</comment>
<dbReference type="GO" id="GO:0005886">
    <property type="term" value="C:plasma membrane"/>
    <property type="evidence" value="ECO:0007669"/>
    <property type="project" value="UniProtKB-SubCell"/>
</dbReference>
<dbReference type="AlphaFoldDB" id="A0A9D1XD70"/>
<dbReference type="Pfam" id="PF01757">
    <property type="entry name" value="Acyl_transf_3"/>
    <property type="match status" value="1"/>
</dbReference>
<feature type="transmembrane region" description="Helical" evidence="7">
    <location>
        <begin position="146"/>
        <end position="165"/>
    </location>
</feature>
<keyword evidence="5 7" id="KW-1133">Transmembrane helix</keyword>
<proteinExistence type="inferred from homology"/>
<dbReference type="EMBL" id="DXEL01000085">
    <property type="protein sequence ID" value="HIX75830.1"/>
    <property type="molecule type" value="Genomic_DNA"/>
</dbReference>
<protein>
    <submittedName>
        <fullName evidence="9">Acyltransferase</fullName>
    </submittedName>
</protein>
<evidence type="ECO:0000256" key="5">
    <source>
        <dbReference type="ARBA" id="ARBA00022989"/>
    </source>
</evidence>
<dbReference type="PANTHER" id="PTHR40074:SF2">
    <property type="entry name" value="O-ACETYLTRANSFERASE WECH"/>
    <property type="match status" value="1"/>
</dbReference>
<feature type="transmembrane region" description="Helical" evidence="7">
    <location>
        <begin position="47"/>
        <end position="71"/>
    </location>
</feature>
<sequence>MSVLSRENIGWVDALRILACFLVVFSHSCDGMVAHFDMNREAFLTGVFSGSMVRSCVPLFVMMTGVLLLPTSQPMGAFYRKRIGRIVVPMLFWSLLLPILFFLYFNYVSPDTRNPQLSVADYTPLTLIRKLYTFIFNFNFDTVPFWYLYMLIGLYLLMPVLSPWLAKASKGDLELVLKIWGVSLVLPYVKMFAPLAGYTGNWGNMNILGVCDWNDYGTFYYFSGFVGYLILAYYLRRYPLDWSWRKMLMITVPMFLVGYVITAYGYVMTQNYFPGNYAYLEIVWYFAGINVFMMTFPVFVIVQKLNARNRSWLSKLASYTFGIYLCHFIFVFMCFDLYDVDGLPYLIRIICTALTSFALSAIVVALMSSWKLTARFVR</sequence>
<keyword evidence="9" id="KW-0012">Acyltransferase</keyword>
<evidence type="ECO:0000256" key="6">
    <source>
        <dbReference type="ARBA" id="ARBA00023136"/>
    </source>
</evidence>
<dbReference type="GO" id="GO:0009246">
    <property type="term" value="P:enterobacterial common antigen biosynthetic process"/>
    <property type="evidence" value="ECO:0007669"/>
    <property type="project" value="TreeGrafter"/>
</dbReference>
<evidence type="ECO:0000313" key="9">
    <source>
        <dbReference type="EMBL" id="HIX75830.1"/>
    </source>
</evidence>
<feature type="transmembrane region" description="Helical" evidence="7">
    <location>
        <begin position="177"/>
        <end position="198"/>
    </location>
</feature>